<dbReference type="Proteomes" id="UP001066276">
    <property type="component" value="Chromosome 2_1"/>
</dbReference>
<reference evidence="2" key="1">
    <citation type="journal article" date="2022" name="bioRxiv">
        <title>Sequencing and chromosome-scale assembly of the giantPleurodeles waltlgenome.</title>
        <authorList>
            <person name="Brown T."/>
            <person name="Elewa A."/>
            <person name="Iarovenko S."/>
            <person name="Subramanian E."/>
            <person name="Araus A.J."/>
            <person name="Petzold A."/>
            <person name="Susuki M."/>
            <person name="Suzuki K.-i.T."/>
            <person name="Hayashi T."/>
            <person name="Toyoda A."/>
            <person name="Oliveira C."/>
            <person name="Osipova E."/>
            <person name="Leigh N.D."/>
            <person name="Simon A."/>
            <person name="Yun M.H."/>
        </authorList>
    </citation>
    <scope>NUCLEOTIDE SEQUENCE</scope>
    <source>
        <strain evidence="2">20211129_DDA</strain>
        <tissue evidence="2">Liver</tissue>
    </source>
</reference>
<organism evidence="2 3">
    <name type="scientific">Pleurodeles waltl</name>
    <name type="common">Iberian ribbed newt</name>
    <dbReference type="NCBI Taxonomy" id="8319"/>
    <lineage>
        <taxon>Eukaryota</taxon>
        <taxon>Metazoa</taxon>
        <taxon>Chordata</taxon>
        <taxon>Craniata</taxon>
        <taxon>Vertebrata</taxon>
        <taxon>Euteleostomi</taxon>
        <taxon>Amphibia</taxon>
        <taxon>Batrachia</taxon>
        <taxon>Caudata</taxon>
        <taxon>Salamandroidea</taxon>
        <taxon>Salamandridae</taxon>
        <taxon>Pleurodelinae</taxon>
        <taxon>Pleurodeles</taxon>
    </lineage>
</organism>
<keyword evidence="3" id="KW-1185">Reference proteome</keyword>
<gene>
    <name evidence="2" type="ORF">NDU88_007369</name>
</gene>
<sequence>MKLAGRVLAKRSVRAGAGVAESRPHPPVPRPGDDSKQLSTTPADPQGGQKGWLAACDVPLSEKATQVGGGQFQMMEPTCPPSRLPWVPNAWPCQGS</sequence>
<dbReference type="EMBL" id="JANPWB010000003">
    <property type="protein sequence ID" value="KAJ1203584.1"/>
    <property type="molecule type" value="Genomic_DNA"/>
</dbReference>
<evidence type="ECO:0000313" key="3">
    <source>
        <dbReference type="Proteomes" id="UP001066276"/>
    </source>
</evidence>
<evidence type="ECO:0000313" key="2">
    <source>
        <dbReference type="EMBL" id="KAJ1203584.1"/>
    </source>
</evidence>
<accession>A0AAV7VPI2</accession>
<feature type="region of interest" description="Disordered" evidence="1">
    <location>
        <begin position="1"/>
        <end position="52"/>
    </location>
</feature>
<name>A0AAV7VPI2_PLEWA</name>
<proteinExistence type="predicted"/>
<protein>
    <submittedName>
        <fullName evidence="2">Uncharacterized protein</fullName>
    </submittedName>
</protein>
<dbReference type="AlphaFoldDB" id="A0AAV7VPI2"/>
<comment type="caution">
    <text evidence="2">The sequence shown here is derived from an EMBL/GenBank/DDBJ whole genome shotgun (WGS) entry which is preliminary data.</text>
</comment>
<evidence type="ECO:0000256" key="1">
    <source>
        <dbReference type="SAM" id="MobiDB-lite"/>
    </source>
</evidence>